<organism evidence="8 9">
    <name type="scientific">Pachysolen tannophilus NRRL Y-2460</name>
    <dbReference type="NCBI Taxonomy" id="669874"/>
    <lineage>
        <taxon>Eukaryota</taxon>
        <taxon>Fungi</taxon>
        <taxon>Dikarya</taxon>
        <taxon>Ascomycota</taxon>
        <taxon>Saccharomycotina</taxon>
        <taxon>Pichiomycetes</taxon>
        <taxon>Pachysolenaceae</taxon>
        <taxon>Pachysolen</taxon>
    </lineage>
</organism>
<protein>
    <recommendedName>
        <fullName evidence="1">Anaphase-promoting complex subunit 2</fullName>
    </recommendedName>
</protein>
<dbReference type="PANTHER" id="PTHR45957:SF1">
    <property type="entry name" value="ANAPHASE-PROMOTING COMPLEX SUBUNIT 2"/>
    <property type="match status" value="1"/>
</dbReference>
<dbReference type="EMBL" id="KV454018">
    <property type="protein sequence ID" value="ODV93337.1"/>
    <property type="molecule type" value="Genomic_DNA"/>
</dbReference>
<dbReference type="GO" id="GO:0005680">
    <property type="term" value="C:anaphase-promoting complex"/>
    <property type="evidence" value="ECO:0007669"/>
    <property type="project" value="TreeGrafter"/>
</dbReference>
<dbReference type="PANTHER" id="PTHR45957">
    <property type="entry name" value="ANAPHASE-PROMOTING COMPLEX SUBUNIT 2"/>
    <property type="match status" value="1"/>
</dbReference>
<comment type="similarity">
    <text evidence="6">Belongs to the cullin family.</text>
</comment>
<dbReference type="Pfam" id="PF25773">
    <property type="entry name" value="TPR_ANAPC2"/>
    <property type="match status" value="1"/>
</dbReference>
<dbReference type="SMART" id="SM01013">
    <property type="entry name" value="APC2"/>
    <property type="match status" value="1"/>
</dbReference>
<keyword evidence="2" id="KW-0132">Cell division</keyword>
<evidence type="ECO:0000256" key="5">
    <source>
        <dbReference type="ARBA" id="ARBA00023306"/>
    </source>
</evidence>
<evidence type="ECO:0000259" key="7">
    <source>
        <dbReference type="PROSITE" id="PS50069"/>
    </source>
</evidence>
<dbReference type="InterPro" id="IPR016158">
    <property type="entry name" value="Cullin_homology"/>
</dbReference>
<keyword evidence="9" id="KW-1185">Reference proteome</keyword>
<dbReference type="GO" id="GO:0070979">
    <property type="term" value="P:protein K11-linked ubiquitination"/>
    <property type="evidence" value="ECO:0007669"/>
    <property type="project" value="TreeGrafter"/>
</dbReference>
<accession>A0A1E4TNM3</accession>
<sequence>MMTLSSSHQRPIDTATLLNIFPNCSIIQEDYVPQSLNNDLNHIIEFINYGLSHEIRDQPNNRVKQALKSLFSNNMGGKLLDIYIDMIRQKVCHNNGGDDDHDDHDGDDDSSSIVSTVRTIGLNKDKFLHIAKQLQFNYIQIQIFERSCNSVFQTIIQKNNYLSNQISNLFKNKLFSKNDGKEDLLIIKSTLQYIGLKQHMNEIIINVSINYIYNFINHNFGSRWEEPSMNILANWSSSVLYPTLTNFITSDEFNIEILNQLVKNELVKLRTKEAFDIIVDYPDSLATLKELKYCITTQKQRQHLVNTFIDSCNKRLLHAGANTIDIIKCYLSTIKSFLIIDPRGVLLDKVCRPIRSYLKDRDDTIEKIVHGLLDDSEDNELNDLAQELRNSNDYITPKIDDLNDLNWTPDPIDALPDFRKGNDLIESLISIFDSKDIFISEFMDVFCSDLLNLTDYNVTDALLKLELLKLRFGEREFNSLDVMVKDLIESKRIDHTIHLELDERNKDNGIFHSTVLSYLYWPNGAKSEEEFVLPTQLNNIFTNYCSHFEKLKQGRKLKLFSNKGNVELDLEFDDNRKFTFNVSPDKASIIHLFSSKEQENIKELSIDEIMNELQMSELLAKRAIAFWIKNQILLETKSGHYKILNSLDELSEKEKVGGTINNYYSTEVGIKADAEEEAVKLKYWPFIEGMLKNLGNMELTKIHSFLKMVVPKDNGNGYNLSEKQLKEYLDNEVKVEIDGNGYKLAKR</sequence>
<dbReference type="InterPro" id="IPR057975">
    <property type="entry name" value="TPR_ANAPC2"/>
</dbReference>
<evidence type="ECO:0000313" key="9">
    <source>
        <dbReference type="Proteomes" id="UP000094236"/>
    </source>
</evidence>
<dbReference type="SUPFAM" id="SSF75632">
    <property type="entry name" value="Cullin homology domain"/>
    <property type="match status" value="1"/>
</dbReference>
<name>A0A1E4TNM3_PACTA</name>
<evidence type="ECO:0000256" key="3">
    <source>
        <dbReference type="ARBA" id="ARBA00022776"/>
    </source>
</evidence>
<evidence type="ECO:0000256" key="1">
    <source>
        <dbReference type="ARBA" id="ARBA00016068"/>
    </source>
</evidence>
<dbReference type="SUPFAM" id="SSF46785">
    <property type="entry name" value="Winged helix' DNA-binding domain"/>
    <property type="match status" value="1"/>
</dbReference>
<keyword evidence="5" id="KW-0131">Cell cycle</keyword>
<proteinExistence type="inferred from homology"/>
<evidence type="ECO:0000256" key="6">
    <source>
        <dbReference type="PROSITE-ProRule" id="PRU00330"/>
    </source>
</evidence>
<dbReference type="SMART" id="SM00182">
    <property type="entry name" value="CULLIN"/>
    <property type="match status" value="1"/>
</dbReference>
<dbReference type="GO" id="GO:0007091">
    <property type="term" value="P:metaphase/anaphase transition of mitotic cell cycle"/>
    <property type="evidence" value="ECO:0007669"/>
    <property type="project" value="TreeGrafter"/>
</dbReference>
<dbReference type="InterPro" id="IPR036388">
    <property type="entry name" value="WH-like_DNA-bd_sf"/>
</dbReference>
<dbReference type="AlphaFoldDB" id="A0A1E4TNM3"/>
<keyword evidence="3" id="KW-0498">Mitosis</keyword>
<reference evidence="9" key="1">
    <citation type="submission" date="2016-05" db="EMBL/GenBank/DDBJ databases">
        <title>Comparative genomics of biotechnologically important yeasts.</title>
        <authorList>
            <consortium name="DOE Joint Genome Institute"/>
            <person name="Riley R."/>
            <person name="Haridas S."/>
            <person name="Wolfe K.H."/>
            <person name="Lopes M.R."/>
            <person name="Hittinger C.T."/>
            <person name="Goker M."/>
            <person name="Salamov A."/>
            <person name="Wisecaver J."/>
            <person name="Long T.M."/>
            <person name="Aerts A.L."/>
            <person name="Barry K."/>
            <person name="Choi C."/>
            <person name="Clum A."/>
            <person name="Coughlan A.Y."/>
            <person name="Deshpande S."/>
            <person name="Douglass A.P."/>
            <person name="Hanson S.J."/>
            <person name="Klenk H.-P."/>
            <person name="Labutti K."/>
            <person name="Lapidus A."/>
            <person name="Lindquist E."/>
            <person name="Lipzen A."/>
            <person name="Meier-Kolthoff J.P."/>
            <person name="Ohm R.A."/>
            <person name="Otillar R.P."/>
            <person name="Pangilinan J."/>
            <person name="Peng Y."/>
            <person name="Rokas A."/>
            <person name="Rosa C.A."/>
            <person name="Scheuner C."/>
            <person name="Sibirny A.A."/>
            <person name="Slot J.C."/>
            <person name="Stielow J.B."/>
            <person name="Sun H."/>
            <person name="Kurtzman C.P."/>
            <person name="Blackwell M."/>
            <person name="Grigoriev I.V."/>
            <person name="Jeffries T.W."/>
        </authorList>
    </citation>
    <scope>NUCLEOTIDE SEQUENCE [LARGE SCALE GENOMIC DNA]</scope>
    <source>
        <strain evidence="9">NRRL Y-2460</strain>
    </source>
</reference>
<gene>
    <name evidence="8" type="ORF">PACTADRAFT_35965</name>
</gene>
<dbReference type="GO" id="GO:0031625">
    <property type="term" value="F:ubiquitin protein ligase binding"/>
    <property type="evidence" value="ECO:0007669"/>
    <property type="project" value="InterPro"/>
</dbReference>
<dbReference type="InterPro" id="IPR059120">
    <property type="entry name" value="Cullin-like_AB"/>
</dbReference>
<dbReference type="InterPro" id="IPR036317">
    <property type="entry name" value="Cullin_homology_sf"/>
</dbReference>
<dbReference type="GO" id="GO:0051301">
    <property type="term" value="P:cell division"/>
    <property type="evidence" value="ECO:0007669"/>
    <property type="project" value="UniProtKB-KW"/>
</dbReference>
<dbReference type="Proteomes" id="UP000094236">
    <property type="component" value="Unassembled WGS sequence"/>
</dbReference>
<dbReference type="Gene3D" id="1.10.10.10">
    <property type="entry name" value="Winged helix-like DNA-binding domain superfamily/Winged helix DNA-binding domain"/>
    <property type="match status" value="1"/>
</dbReference>
<feature type="domain" description="Cullin family profile" evidence="7">
    <location>
        <begin position="390"/>
        <end position="628"/>
    </location>
</feature>
<dbReference type="InterPro" id="IPR036390">
    <property type="entry name" value="WH_DNA-bd_sf"/>
</dbReference>
<evidence type="ECO:0000256" key="4">
    <source>
        <dbReference type="ARBA" id="ARBA00022786"/>
    </source>
</evidence>
<dbReference type="STRING" id="669874.A0A1E4TNM3"/>
<dbReference type="PROSITE" id="PS50069">
    <property type="entry name" value="CULLIN_2"/>
    <property type="match status" value="1"/>
</dbReference>
<keyword evidence="4" id="KW-0833">Ubl conjugation pathway</keyword>
<evidence type="ECO:0000256" key="2">
    <source>
        <dbReference type="ARBA" id="ARBA00022618"/>
    </source>
</evidence>
<dbReference type="InterPro" id="IPR044554">
    <property type="entry name" value="ANAPC2"/>
</dbReference>
<dbReference type="Pfam" id="PF26557">
    <property type="entry name" value="Cullin_AB"/>
    <property type="match status" value="1"/>
</dbReference>
<dbReference type="InterPro" id="IPR014786">
    <property type="entry name" value="ANAPC2_C"/>
</dbReference>
<dbReference type="GO" id="GO:0006511">
    <property type="term" value="P:ubiquitin-dependent protein catabolic process"/>
    <property type="evidence" value="ECO:0007669"/>
    <property type="project" value="InterPro"/>
</dbReference>
<dbReference type="Gene3D" id="3.30.230.130">
    <property type="entry name" value="Cullin, Chain C, Domain 2"/>
    <property type="match status" value="1"/>
</dbReference>
<evidence type="ECO:0000313" key="8">
    <source>
        <dbReference type="EMBL" id="ODV93337.1"/>
    </source>
</evidence>
<dbReference type="Pfam" id="PF08672">
    <property type="entry name" value="ANAPC2"/>
    <property type="match status" value="1"/>
</dbReference>
<dbReference type="OrthoDB" id="5581181at2759"/>